<proteinExistence type="predicted"/>
<dbReference type="RefSeq" id="WP_189675052.1">
    <property type="nucleotide sequence ID" value="NZ_BNAQ01000001.1"/>
</dbReference>
<accession>A0ABQ3L9L3</accession>
<keyword evidence="2" id="KW-1185">Reference proteome</keyword>
<dbReference type="EMBL" id="BNAQ01000001">
    <property type="protein sequence ID" value="GHH09473.1"/>
    <property type="molecule type" value="Genomic_DNA"/>
</dbReference>
<dbReference type="Proteomes" id="UP000652430">
    <property type="component" value="Unassembled WGS sequence"/>
</dbReference>
<name>A0ABQ3L9L3_9SPHN</name>
<protein>
    <submittedName>
        <fullName evidence="1">Uncharacterized protein</fullName>
    </submittedName>
</protein>
<evidence type="ECO:0000313" key="1">
    <source>
        <dbReference type="EMBL" id="GHH09473.1"/>
    </source>
</evidence>
<comment type="caution">
    <text evidence="1">The sequence shown here is derived from an EMBL/GenBank/DDBJ whole genome shotgun (WGS) entry which is preliminary data.</text>
</comment>
<gene>
    <name evidence="1" type="ORF">GCM10008023_06200</name>
</gene>
<sequence>MTITEAMVAAGAKHLRNTQQAGKRLTPWEETPRATKKKWLALSEGTLRAAFAALPSLPTPVEPEEETRA</sequence>
<organism evidence="1 2">
    <name type="scientific">Sphingomonas glacialis</name>
    <dbReference type="NCBI Taxonomy" id="658225"/>
    <lineage>
        <taxon>Bacteria</taxon>
        <taxon>Pseudomonadati</taxon>
        <taxon>Pseudomonadota</taxon>
        <taxon>Alphaproteobacteria</taxon>
        <taxon>Sphingomonadales</taxon>
        <taxon>Sphingomonadaceae</taxon>
        <taxon>Sphingomonas</taxon>
    </lineage>
</organism>
<reference evidence="2" key="1">
    <citation type="journal article" date="2019" name="Int. J. Syst. Evol. Microbiol.">
        <title>The Global Catalogue of Microorganisms (GCM) 10K type strain sequencing project: providing services to taxonomists for standard genome sequencing and annotation.</title>
        <authorList>
            <consortium name="The Broad Institute Genomics Platform"/>
            <consortium name="The Broad Institute Genome Sequencing Center for Infectious Disease"/>
            <person name="Wu L."/>
            <person name="Ma J."/>
        </authorList>
    </citation>
    <scope>NUCLEOTIDE SEQUENCE [LARGE SCALE GENOMIC DNA]</scope>
    <source>
        <strain evidence="2">CGMCC 1.8957</strain>
    </source>
</reference>
<evidence type="ECO:0000313" key="2">
    <source>
        <dbReference type="Proteomes" id="UP000652430"/>
    </source>
</evidence>